<proteinExistence type="predicted"/>
<sequence>MIPYVRQFDFTYGRRDQVSPLIQRVIADNPGPFTFTGTGTYIVGRDVPGAGVAVIDPGPADDSHLHALLRALKGRTVSHILVTHTHRDHAPLSRPLGEAVGGAPVLAAAPPSHETHASGALDEDDDHAFVPDVVLTDGQLIAGDGWTIEAMATPGHASNHMAFVLRDENALFSGDHVMGWSTTVVAPPDGDMNAYMDSLDRVLQRGFSTLWPTHGPAITQVAPFLRAYRDHRLEREAQIMARLAAGDETIAEMVPALYAAVDRRLWPAASLSVLSHLIALVRRGLVAAAPEPVLEARYRIL</sequence>
<dbReference type="SUPFAM" id="SSF56281">
    <property type="entry name" value="Metallo-hydrolase/oxidoreductase"/>
    <property type="match status" value="1"/>
</dbReference>
<dbReference type="Pfam" id="PF17778">
    <property type="entry name" value="WHD_BLACT"/>
    <property type="match status" value="1"/>
</dbReference>
<dbReference type="RefSeq" id="WP_354088106.1">
    <property type="nucleotide sequence ID" value="NZ_JBEPTF010000001.1"/>
</dbReference>
<dbReference type="PANTHER" id="PTHR23131">
    <property type="entry name" value="ENDORIBONUCLEASE LACTB2"/>
    <property type="match status" value="1"/>
</dbReference>
<dbReference type="Gene3D" id="1.10.10.10">
    <property type="entry name" value="Winged helix-like DNA-binding domain superfamily/Winged helix DNA-binding domain"/>
    <property type="match status" value="1"/>
</dbReference>
<dbReference type="InterPro" id="IPR041516">
    <property type="entry name" value="LACTB2_WH"/>
</dbReference>
<reference evidence="2 3" key="1">
    <citation type="submission" date="2024-06" db="EMBL/GenBank/DDBJ databases">
        <title>Sorghum-associated microbial communities from plants grown in Nebraska, USA.</title>
        <authorList>
            <person name="Schachtman D."/>
        </authorList>
    </citation>
    <scope>NUCLEOTIDE SEQUENCE [LARGE SCALE GENOMIC DNA]</scope>
    <source>
        <strain evidence="2 3">2814</strain>
    </source>
</reference>
<dbReference type="InterPro" id="IPR050662">
    <property type="entry name" value="Sec-metab_biosynth-thioest"/>
</dbReference>
<dbReference type="EMBL" id="JBEPTF010000001">
    <property type="protein sequence ID" value="MET4683175.1"/>
    <property type="molecule type" value="Genomic_DNA"/>
</dbReference>
<dbReference type="SMART" id="SM00849">
    <property type="entry name" value="Lactamase_B"/>
    <property type="match status" value="1"/>
</dbReference>
<dbReference type="Pfam" id="PF00753">
    <property type="entry name" value="Lactamase_B"/>
    <property type="match status" value="1"/>
</dbReference>
<accession>A0ABV2RAY7</accession>
<dbReference type="InterPro" id="IPR001279">
    <property type="entry name" value="Metallo-B-lactamas"/>
</dbReference>
<dbReference type="InterPro" id="IPR036866">
    <property type="entry name" value="RibonucZ/Hydroxyglut_hydro"/>
</dbReference>
<evidence type="ECO:0000313" key="2">
    <source>
        <dbReference type="EMBL" id="MET4683175.1"/>
    </source>
</evidence>
<name>A0ABV2RAY7_9CAUL</name>
<evidence type="ECO:0000313" key="3">
    <source>
        <dbReference type="Proteomes" id="UP001549313"/>
    </source>
</evidence>
<protein>
    <submittedName>
        <fullName evidence="2">Glyoxylase-like metal-dependent hydrolase (Beta-lactamase superfamily II)</fullName>
    </submittedName>
</protein>
<dbReference type="PANTHER" id="PTHR23131:SF0">
    <property type="entry name" value="ENDORIBONUCLEASE LACTB2"/>
    <property type="match status" value="1"/>
</dbReference>
<gene>
    <name evidence="2" type="ORF">ABIE19_001084</name>
</gene>
<evidence type="ECO:0000259" key="1">
    <source>
        <dbReference type="SMART" id="SM00849"/>
    </source>
</evidence>
<feature type="domain" description="Metallo-beta-lactamase" evidence="1">
    <location>
        <begin position="37"/>
        <end position="214"/>
    </location>
</feature>
<organism evidence="2 3">
    <name type="scientific">Brevundimonas faecalis</name>
    <dbReference type="NCBI Taxonomy" id="947378"/>
    <lineage>
        <taxon>Bacteria</taxon>
        <taxon>Pseudomonadati</taxon>
        <taxon>Pseudomonadota</taxon>
        <taxon>Alphaproteobacteria</taxon>
        <taxon>Caulobacterales</taxon>
        <taxon>Caulobacteraceae</taxon>
        <taxon>Brevundimonas</taxon>
    </lineage>
</organism>
<keyword evidence="3" id="KW-1185">Reference proteome</keyword>
<dbReference type="Proteomes" id="UP001549313">
    <property type="component" value="Unassembled WGS sequence"/>
</dbReference>
<dbReference type="Gene3D" id="3.60.15.10">
    <property type="entry name" value="Ribonuclease Z/Hydroxyacylglutathione hydrolase-like"/>
    <property type="match status" value="1"/>
</dbReference>
<dbReference type="InterPro" id="IPR036388">
    <property type="entry name" value="WH-like_DNA-bd_sf"/>
</dbReference>
<dbReference type="CDD" id="cd16278">
    <property type="entry name" value="metallo-hydrolase-like_MBL-fold"/>
    <property type="match status" value="1"/>
</dbReference>
<comment type="caution">
    <text evidence="2">The sequence shown here is derived from an EMBL/GenBank/DDBJ whole genome shotgun (WGS) entry which is preliminary data.</text>
</comment>